<dbReference type="Proteomes" id="UP000002698">
    <property type="component" value="Chromosome"/>
</dbReference>
<dbReference type="GeneID" id="3700866"/>
<feature type="transmembrane region" description="Helical" evidence="1">
    <location>
        <begin position="122"/>
        <end position="142"/>
    </location>
</feature>
<evidence type="ECO:0000313" key="3">
    <source>
        <dbReference type="Proteomes" id="UP000002698"/>
    </source>
</evidence>
<dbReference type="STRING" id="348780.NP_0466A"/>
<feature type="transmembrane region" description="Helical" evidence="1">
    <location>
        <begin position="68"/>
        <end position="91"/>
    </location>
</feature>
<dbReference type="AlphaFoldDB" id="A0A1U7ETS3"/>
<sequence length="152" mass="16279">MPSSISLRDRTAAARATLVGVVYLLAFQVAFLVMPFTTEALWLWPLGLAEAFGRGLEGVVAFFTGGEWLLAFVIPIAVFVLGFAAAYSYLVDRNPVPAVIAFGFLAVFYLTEVAFAGQFEYAILYLAAMPVAALLAVAGHLLSPQRRTAVAS</sequence>
<proteinExistence type="predicted"/>
<feature type="transmembrane region" description="Helical" evidence="1">
    <location>
        <begin position="98"/>
        <end position="116"/>
    </location>
</feature>
<dbReference type="KEGG" id="nph:NP_0466A"/>
<feature type="transmembrane region" description="Helical" evidence="1">
    <location>
        <begin position="12"/>
        <end position="36"/>
    </location>
</feature>
<dbReference type="RefSeq" id="WP_011321960.1">
    <property type="nucleotide sequence ID" value="NC_007426.1"/>
</dbReference>
<keyword evidence="1" id="KW-1133">Transmembrane helix</keyword>
<keyword evidence="1" id="KW-0472">Membrane</keyword>
<reference evidence="2 3" key="1">
    <citation type="journal article" date="2005" name="Genome Res.">
        <title>Living with two extremes: conclusions from the genome sequence of Natronomonas pharaonis.</title>
        <authorList>
            <person name="Falb M."/>
            <person name="Pfeiffer F."/>
            <person name="Palm P."/>
            <person name="Rodewald K."/>
            <person name="Hickmann V."/>
            <person name="Tittor J."/>
            <person name="Oesterhelt D."/>
        </authorList>
    </citation>
    <scope>NUCLEOTIDE SEQUENCE [LARGE SCALE GENOMIC DNA]</scope>
    <source>
        <strain evidence="3">ATCC 35678 / DSM 2160 / CIP 103997 / JCM 8858 / NBRC 14720 / NCIMB 2260 / Gabara</strain>
    </source>
</reference>
<evidence type="ECO:0000256" key="1">
    <source>
        <dbReference type="SAM" id="Phobius"/>
    </source>
</evidence>
<keyword evidence="3" id="KW-1185">Reference proteome</keyword>
<evidence type="ECO:0000313" key="2">
    <source>
        <dbReference type="EMBL" id="CAI48324.1"/>
    </source>
</evidence>
<organism evidence="2 3">
    <name type="scientific">Natronomonas pharaonis (strain ATCC 35678 / DSM 2160 / CIP 103997 / JCM 8858 / NBRC 14720 / NCIMB 2260 / Gabara)</name>
    <name type="common">Halobacterium pharaonis</name>
    <dbReference type="NCBI Taxonomy" id="348780"/>
    <lineage>
        <taxon>Archaea</taxon>
        <taxon>Methanobacteriati</taxon>
        <taxon>Methanobacteriota</taxon>
        <taxon>Stenosarchaea group</taxon>
        <taxon>Halobacteria</taxon>
        <taxon>Halobacteriales</taxon>
        <taxon>Natronomonadaceae</taxon>
        <taxon>Natronomonas</taxon>
    </lineage>
</organism>
<protein>
    <submittedName>
        <fullName evidence="2">Uncharacterized protein</fullName>
    </submittedName>
</protein>
<dbReference type="EMBL" id="CR936257">
    <property type="protein sequence ID" value="CAI48324.1"/>
    <property type="molecule type" value="Genomic_DNA"/>
</dbReference>
<dbReference type="EnsemblBacteria" id="CAI48324">
    <property type="protein sequence ID" value="CAI48324"/>
    <property type="gene ID" value="NP_0466A"/>
</dbReference>
<gene>
    <name evidence="2" type="ordered locus">NP_0466A</name>
</gene>
<dbReference type="HOGENOM" id="CLU_1718266_0_0_2"/>
<accession>A0A1U7ETS3</accession>
<keyword evidence="1" id="KW-0812">Transmembrane</keyword>
<name>A0A1U7ETS3_NATPD</name>